<dbReference type="Gene3D" id="3.60.15.10">
    <property type="entry name" value="Ribonuclease Z/Hydroxyacylglutathione hydrolase-like"/>
    <property type="match status" value="1"/>
</dbReference>
<organism evidence="2 3">
    <name type="scientific">Paramylibacter ulvae</name>
    <dbReference type="NCBI Taxonomy" id="1651968"/>
    <lineage>
        <taxon>Bacteria</taxon>
        <taxon>Pseudomonadati</taxon>
        <taxon>Pseudomonadota</taxon>
        <taxon>Alphaproteobacteria</taxon>
        <taxon>Rhodobacterales</taxon>
        <taxon>Paracoccaceae</taxon>
        <taxon>Paramylibacter</taxon>
    </lineage>
</organism>
<feature type="domain" description="Metallo-beta-lactamase" evidence="1">
    <location>
        <begin position="57"/>
        <end position="236"/>
    </location>
</feature>
<name>A0ABQ3D3W6_9RHOB</name>
<accession>A0ABQ3D3W6</accession>
<dbReference type="PANTHER" id="PTHR42663:SF6">
    <property type="entry name" value="HYDROLASE C777.06C-RELATED"/>
    <property type="match status" value="1"/>
</dbReference>
<dbReference type="Pfam" id="PF12706">
    <property type="entry name" value="Lactamase_B_2"/>
    <property type="match status" value="1"/>
</dbReference>
<dbReference type="InterPro" id="IPR036866">
    <property type="entry name" value="RibonucZ/Hydroxyglut_hydro"/>
</dbReference>
<evidence type="ECO:0000313" key="3">
    <source>
        <dbReference type="Proteomes" id="UP000634455"/>
    </source>
</evidence>
<evidence type="ECO:0000259" key="1">
    <source>
        <dbReference type="Pfam" id="PF12706"/>
    </source>
</evidence>
<evidence type="ECO:0000313" key="2">
    <source>
        <dbReference type="EMBL" id="GHA55352.1"/>
    </source>
</evidence>
<dbReference type="InterPro" id="IPR001279">
    <property type="entry name" value="Metallo-B-lactamas"/>
</dbReference>
<dbReference type="Proteomes" id="UP000634455">
    <property type="component" value="Unassembled WGS sequence"/>
</dbReference>
<sequence>MDETMMSEVKFTILGCGSSGGVPRIGNNWGACDPNNPRNRRLRCSLLVQRIGANGTTNVLIDTSPDMRQQLLNANVGELDAVIYTHEHADHLHGLDDLRMVVINMRELINVYAAPSARAAIMGRFGYTFETPAGSPYPPILKMNDLPENLIIDGAGGSITIDSFDVEHGNITARAIRINDLLYTPDISSVPADAPMGDLDCWILDALRYTPHPSHTHFAQSLEWIEKYAPKRAILTNMHVDLDYQTICDDTPDHVTAAYDGLQITAEI</sequence>
<gene>
    <name evidence="2" type="ORF">GCM10008927_21610</name>
</gene>
<proteinExistence type="predicted"/>
<dbReference type="SUPFAM" id="SSF56281">
    <property type="entry name" value="Metallo-hydrolase/oxidoreductase"/>
    <property type="match status" value="1"/>
</dbReference>
<dbReference type="CDD" id="cd16279">
    <property type="entry name" value="metallo-hydrolase-like_MBL-fold"/>
    <property type="match status" value="1"/>
</dbReference>
<dbReference type="PANTHER" id="PTHR42663">
    <property type="entry name" value="HYDROLASE C777.06C-RELATED-RELATED"/>
    <property type="match status" value="1"/>
</dbReference>
<reference evidence="3" key="1">
    <citation type="journal article" date="2019" name="Int. J. Syst. Evol. Microbiol.">
        <title>The Global Catalogue of Microorganisms (GCM) 10K type strain sequencing project: providing services to taxonomists for standard genome sequencing and annotation.</title>
        <authorList>
            <consortium name="The Broad Institute Genomics Platform"/>
            <consortium name="The Broad Institute Genome Sequencing Center for Infectious Disease"/>
            <person name="Wu L."/>
            <person name="Ma J."/>
        </authorList>
    </citation>
    <scope>NUCLEOTIDE SEQUENCE [LARGE SCALE GENOMIC DNA]</scope>
    <source>
        <strain evidence="3">KCTC 32465</strain>
    </source>
</reference>
<comment type="caution">
    <text evidence="2">The sequence shown here is derived from an EMBL/GenBank/DDBJ whole genome shotgun (WGS) entry which is preliminary data.</text>
</comment>
<dbReference type="EMBL" id="BMZF01000005">
    <property type="protein sequence ID" value="GHA55352.1"/>
    <property type="molecule type" value="Genomic_DNA"/>
</dbReference>
<protein>
    <submittedName>
        <fullName evidence="2">Phosphoribosyl 1,2-cyclic phosphodiesterase</fullName>
    </submittedName>
</protein>
<keyword evidence="3" id="KW-1185">Reference proteome</keyword>